<evidence type="ECO:0000313" key="11">
    <source>
        <dbReference type="Proteomes" id="UP001172673"/>
    </source>
</evidence>
<dbReference type="PANTHER" id="PTHR31944">
    <property type="entry name" value="HEME-RESPONSIVE ZINC FINGER TRANSCRIPTION FACTOR HAP1"/>
    <property type="match status" value="1"/>
</dbReference>
<evidence type="ECO:0000256" key="1">
    <source>
        <dbReference type="ARBA" id="ARBA00022723"/>
    </source>
</evidence>
<keyword evidence="11" id="KW-1185">Reference proteome</keyword>
<dbReference type="PROSITE" id="PS00463">
    <property type="entry name" value="ZN2_CY6_FUNGAL_1"/>
    <property type="match status" value="1"/>
</dbReference>
<dbReference type="GO" id="GO:0005634">
    <property type="term" value="C:nucleus"/>
    <property type="evidence" value="ECO:0007669"/>
    <property type="project" value="TreeGrafter"/>
</dbReference>
<dbReference type="GO" id="GO:0006351">
    <property type="term" value="P:DNA-templated transcription"/>
    <property type="evidence" value="ECO:0007669"/>
    <property type="project" value="InterPro"/>
</dbReference>
<accession>A0AA38XBX7</accession>
<keyword evidence="2" id="KW-0862">Zinc</keyword>
<evidence type="ECO:0000256" key="7">
    <source>
        <dbReference type="SAM" id="MobiDB-lite"/>
    </source>
</evidence>
<dbReference type="SUPFAM" id="SSF57701">
    <property type="entry name" value="Zn2/Cys6 DNA-binding domain"/>
    <property type="match status" value="1"/>
</dbReference>
<evidence type="ECO:0000259" key="9">
    <source>
        <dbReference type="PROSITE" id="PS50048"/>
    </source>
</evidence>
<reference evidence="10" key="1">
    <citation type="submission" date="2022-10" db="EMBL/GenBank/DDBJ databases">
        <title>Culturing micro-colonial fungi from biological soil crusts in the Mojave desert and describing Neophaeococcomyces mojavensis, and introducing the new genera and species Taxawa tesnikishii.</title>
        <authorList>
            <person name="Kurbessoian T."/>
            <person name="Stajich J.E."/>
        </authorList>
    </citation>
    <scope>NUCLEOTIDE SEQUENCE</scope>
    <source>
        <strain evidence="10">TK_41</strain>
    </source>
</reference>
<keyword evidence="1" id="KW-0479">Metal-binding</keyword>
<evidence type="ECO:0000313" key="10">
    <source>
        <dbReference type="EMBL" id="KAJ9610294.1"/>
    </source>
</evidence>
<dbReference type="CDD" id="cd00067">
    <property type="entry name" value="GAL4"/>
    <property type="match status" value="1"/>
</dbReference>
<dbReference type="SMART" id="SM00906">
    <property type="entry name" value="Fungal_trans"/>
    <property type="match status" value="1"/>
</dbReference>
<keyword evidence="6" id="KW-0539">Nucleus</keyword>
<dbReference type="Pfam" id="PF00172">
    <property type="entry name" value="Zn_clus"/>
    <property type="match status" value="1"/>
</dbReference>
<evidence type="ECO:0000256" key="2">
    <source>
        <dbReference type="ARBA" id="ARBA00022833"/>
    </source>
</evidence>
<sequence>MKQAHRPPRRQRIPLSCEACRTRKLRCDRNKPCQNCASRNEHAICVYRGSRPEPTFKVHVIGDEDPVRQRIDQLEALVKRLRNQHHIVANGAGPSQDPKSKAAVLQYALSEPPDVMHSTGTTRIDGGHSVYQTTDHWYEVLQEINDLKKAWSQSQDDQHDYAVNLSNTADGTSLLFGHVKEIGTEDILATLPLKPVVDKLVREFFDRKAFPLSIVPILHEPTFMREYIQYWADPNRTSIIWTGLLFSILGIVMLAYQQFGEPPEYEGISESLLHLYRLRTAQCLIIGDIAKGLPYTLEALRLNATAELNRKEDNSRGLWIMTGVIVRVAINMGYHRDPSQSSPISMLQAEYRRRVWLAVIGVDDMASFLLGFPRMISAISRDTSEPRNLHDSDLPDEIATLPPSRPLTEATPITYMIVKGRLFRVLGRITDLNNTLSPGTYDTILEIDNSLQEAYHSIPSHMKVDGSKKDPSPLRNPSDLSNFMLECMYHYGMLKLHRKYVAKGRLDPRYNLSRDRCISSAATLLDHQDLLDAVWYKSAQTRQILSLAALMLLLELEHRRRDLEGDIFSDSDALLQALEKSVARWEAAKTSCDEAGRLHRILASMVARFQIGGSTTLSETRTPQALSGEPAFDQSSQQIDNDVSDPDAFTMPNDMDIDWVSLSNSVKPLFIYFSTGYLGCIFQRRQF</sequence>
<feature type="region of interest" description="Disordered" evidence="7">
    <location>
        <begin position="619"/>
        <end position="639"/>
    </location>
</feature>
<dbReference type="GO" id="GO:0008270">
    <property type="term" value="F:zinc ion binding"/>
    <property type="evidence" value="ECO:0007669"/>
    <property type="project" value="InterPro"/>
</dbReference>
<gene>
    <name evidence="10" type="ORF">H2200_005071</name>
</gene>
<feature type="region of interest" description="Disordered" evidence="7">
    <location>
        <begin position="384"/>
        <end position="403"/>
    </location>
</feature>
<keyword evidence="8" id="KW-0812">Transmembrane</keyword>
<evidence type="ECO:0000256" key="4">
    <source>
        <dbReference type="ARBA" id="ARBA00023125"/>
    </source>
</evidence>
<dbReference type="GO" id="GO:0000978">
    <property type="term" value="F:RNA polymerase II cis-regulatory region sequence-specific DNA binding"/>
    <property type="evidence" value="ECO:0007669"/>
    <property type="project" value="TreeGrafter"/>
</dbReference>
<proteinExistence type="predicted"/>
<dbReference type="InterPro" id="IPR007219">
    <property type="entry name" value="XnlR_reg_dom"/>
</dbReference>
<evidence type="ECO:0000256" key="8">
    <source>
        <dbReference type="SAM" id="Phobius"/>
    </source>
</evidence>
<comment type="caution">
    <text evidence="10">The sequence shown here is derived from an EMBL/GenBank/DDBJ whole genome shotgun (WGS) entry which is preliminary data.</text>
</comment>
<name>A0AA38XBX7_9EURO</name>
<protein>
    <recommendedName>
        <fullName evidence="9">Zn(2)-C6 fungal-type domain-containing protein</fullName>
    </recommendedName>
</protein>
<dbReference type="PANTHER" id="PTHR31944:SF131">
    <property type="entry name" value="HEME-RESPONSIVE ZINC FINGER TRANSCRIPTION FACTOR HAP1"/>
    <property type="match status" value="1"/>
</dbReference>
<dbReference type="InterPro" id="IPR036864">
    <property type="entry name" value="Zn2-C6_fun-type_DNA-bd_sf"/>
</dbReference>
<evidence type="ECO:0000256" key="3">
    <source>
        <dbReference type="ARBA" id="ARBA00023015"/>
    </source>
</evidence>
<dbReference type="EMBL" id="JAPDRK010000007">
    <property type="protein sequence ID" value="KAJ9610294.1"/>
    <property type="molecule type" value="Genomic_DNA"/>
</dbReference>
<dbReference type="SMART" id="SM00066">
    <property type="entry name" value="GAL4"/>
    <property type="match status" value="1"/>
</dbReference>
<dbReference type="GO" id="GO:0001228">
    <property type="term" value="F:DNA-binding transcription activator activity, RNA polymerase II-specific"/>
    <property type="evidence" value="ECO:0007669"/>
    <property type="project" value="TreeGrafter"/>
</dbReference>
<dbReference type="AlphaFoldDB" id="A0AA38XBX7"/>
<keyword evidence="8" id="KW-1133">Transmembrane helix</keyword>
<dbReference type="Gene3D" id="4.10.240.10">
    <property type="entry name" value="Zn(2)-C6 fungal-type DNA-binding domain"/>
    <property type="match status" value="1"/>
</dbReference>
<evidence type="ECO:0000256" key="6">
    <source>
        <dbReference type="ARBA" id="ARBA00023242"/>
    </source>
</evidence>
<feature type="compositionally biased region" description="Basic and acidic residues" evidence="7">
    <location>
        <begin position="384"/>
        <end position="393"/>
    </location>
</feature>
<organism evidence="10 11">
    <name type="scientific">Cladophialophora chaetospira</name>
    <dbReference type="NCBI Taxonomy" id="386627"/>
    <lineage>
        <taxon>Eukaryota</taxon>
        <taxon>Fungi</taxon>
        <taxon>Dikarya</taxon>
        <taxon>Ascomycota</taxon>
        <taxon>Pezizomycotina</taxon>
        <taxon>Eurotiomycetes</taxon>
        <taxon>Chaetothyriomycetidae</taxon>
        <taxon>Chaetothyriales</taxon>
        <taxon>Herpotrichiellaceae</taxon>
        <taxon>Cladophialophora</taxon>
    </lineage>
</organism>
<feature type="transmembrane region" description="Helical" evidence="8">
    <location>
        <begin position="239"/>
        <end position="259"/>
    </location>
</feature>
<keyword evidence="4" id="KW-0238">DNA-binding</keyword>
<dbReference type="Pfam" id="PF04082">
    <property type="entry name" value="Fungal_trans"/>
    <property type="match status" value="1"/>
</dbReference>
<evidence type="ECO:0000256" key="5">
    <source>
        <dbReference type="ARBA" id="ARBA00023163"/>
    </source>
</evidence>
<dbReference type="Proteomes" id="UP001172673">
    <property type="component" value="Unassembled WGS sequence"/>
</dbReference>
<dbReference type="CDD" id="cd12148">
    <property type="entry name" value="fungal_TF_MHR"/>
    <property type="match status" value="1"/>
</dbReference>
<dbReference type="PROSITE" id="PS50048">
    <property type="entry name" value="ZN2_CY6_FUNGAL_2"/>
    <property type="match status" value="1"/>
</dbReference>
<keyword evidence="8" id="KW-0472">Membrane</keyword>
<dbReference type="InterPro" id="IPR001138">
    <property type="entry name" value="Zn2Cys6_DnaBD"/>
</dbReference>
<keyword evidence="3" id="KW-0805">Transcription regulation</keyword>
<feature type="domain" description="Zn(2)-C6 fungal-type" evidence="9">
    <location>
        <begin position="16"/>
        <end position="47"/>
    </location>
</feature>
<dbReference type="InterPro" id="IPR051430">
    <property type="entry name" value="Fungal_TF_Env_Response"/>
</dbReference>
<keyword evidence="5" id="KW-0804">Transcription</keyword>